<keyword evidence="2" id="KW-1185">Reference proteome</keyword>
<accession>A0ABN9QAV6</accession>
<evidence type="ECO:0000313" key="1">
    <source>
        <dbReference type="EMBL" id="CAK0801728.1"/>
    </source>
</evidence>
<name>A0ABN9QAV6_9DINO</name>
<evidence type="ECO:0000313" key="2">
    <source>
        <dbReference type="Proteomes" id="UP001189429"/>
    </source>
</evidence>
<proteinExistence type="predicted"/>
<sequence length="180" mass="19115">MQLAASLPARDRSNDVLRAGGGVDFAGLGSVGVPVRHGRILSGRRATRRGGRHLGRGAAADGGLDLEERLSSRLDAAQRQSARLQDAAIARLEEKVTAGASFRPRAERRLAELSGALRGVSDELQVQIRRADGAEEQLREVRRCTEEEIRKQCEAAEAGARRAVAAGQRAAHAALEAPAA</sequence>
<protein>
    <submittedName>
        <fullName evidence="1">Uncharacterized protein</fullName>
    </submittedName>
</protein>
<reference evidence="1" key="1">
    <citation type="submission" date="2023-10" db="EMBL/GenBank/DDBJ databases">
        <authorList>
            <person name="Chen Y."/>
            <person name="Shah S."/>
            <person name="Dougan E. K."/>
            <person name="Thang M."/>
            <person name="Chan C."/>
        </authorList>
    </citation>
    <scope>NUCLEOTIDE SEQUENCE [LARGE SCALE GENOMIC DNA]</scope>
</reference>
<organism evidence="1 2">
    <name type="scientific">Prorocentrum cordatum</name>
    <dbReference type="NCBI Taxonomy" id="2364126"/>
    <lineage>
        <taxon>Eukaryota</taxon>
        <taxon>Sar</taxon>
        <taxon>Alveolata</taxon>
        <taxon>Dinophyceae</taxon>
        <taxon>Prorocentrales</taxon>
        <taxon>Prorocentraceae</taxon>
        <taxon>Prorocentrum</taxon>
    </lineage>
</organism>
<comment type="caution">
    <text evidence="1">The sequence shown here is derived from an EMBL/GenBank/DDBJ whole genome shotgun (WGS) entry which is preliminary data.</text>
</comment>
<dbReference type="EMBL" id="CAUYUJ010002649">
    <property type="protein sequence ID" value="CAK0801728.1"/>
    <property type="molecule type" value="Genomic_DNA"/>
</dbReference>
<dbReference type="Proteomes" id="UP001189429">
    <property type="component" value="Unassembled WGS sequence"/>
</dbReference>
<gene>
    <name evidence="1" type="ORF">PCOR1329_LOCUS9504</name>
</gene>
<feature type="non-terminal residue" evidence="1">
    <location>
        <position position="180"/>
    </location>
</feature>